<evidence type="ECO:0000256" key="9">
    <source>
        <dbReference type="RuleBase" id="RU362122"/>
    </source>
</evidence>
<keyword evidence="6 9" id="KW-0029">Amino-acid transport</keyword>
<accession>A0A1G6M830</accession>
<feature type="transmembrane region" description="Helical" evidence="9">
    <location>
        <begin position="301"/>
        <end position="326"/>
    </location>
</feature>
<dbReference type="Pfam" id="PF05525">
    <property type="entry name" value="Branch_AA_trans"/>
    <property type="match status" value="1"/>
</dbReference>
<evidence type="ECO:0000313" key="11">
    <source>
        <dbReference type="Proteomes" id="UP000242662"/>
    </source>
</evidence>
<keyword evidence="5 9" id="KW-0812">Transmembrane</keyword>
<gene>
    <name evidence="10" type="ORF">SAMN05421737_109107</name>
</gene>
<evidence type="ECO:0000256" key="6">
    <source>
        <dbReference type="ARBA" id="ARBA00022970"/>
    </source>
</evidence>
<dbReference type="GO" id="GO:0015188">
    <property type="term" value="F:L-isoleucine transmembrane transporter activity"/>
    <property type="evidence" value="ECO:0007669"/>
    <property type="project" value="TreeGrafter"/>
</dbReference>
<dbReference type="OrthoDB" id="9783920at2"/>
<dbReference type="NCBIfam" id="TIGR00796">
    <property type="entry name" value="livcs"/>
    <property type="match status" value="1"/>
</dbReference>
<keyword evidence="4" id="KW-1003">Cell membrane</keyword>
<organism evidence="10 11">
    <name type="scientific">Shouchella lonarensis</name>
    <dbReference type="NCBI Taxonomy" id="1464122"/>
    <lineage>
        <taxon>Bacteria</taxon>
        <taxon>Bacillati</taxon>
        <taxon>Bacillota</taxon>
        <taxon>Bacilli</taxon>
        <taxon>Bacillales</taxon>
        <taxon>Bacillaceae</taxon>
        <taxon>Shouchella</taxon>
    </lineage>
</organism>
<evidence type="ECO:0000313" key="10">
    <source>
        <dbReference type="EMBL" id="SDC51136.1"/>
    </source>
</evidence>
<evidence type="ECO:0000256" key="4">
    <source>
        <dbReference type="ARBA" id="ARBA00022475"/>
    </source>
</evidence>
<feature type="transmembrane region" description="Helical" evidence="9">
    <location>
        <begin position="212"/>
        <end position="229"/>
    </location>
</feature>
<evidence type="ECO:0000256" key="2">
    <source>
        <dbReference type="ARBA" id="ARBA00008540"/>
    </source>
</evidence>
<dbReference type="InterPro" id="IPR004685">
    <property type="entry name" value="Brnchd-chn_aa_trnsp_Livcs"/>
</dbReference>
<dbReference type="GO" id="GO:0015818">
    <property type="term" value="P:isoleucine transport"/>
    <property type="evidence" value="ECO:0007669"/>
    <property type="project" value="TreeGrafter"/>
</dbReference>
<feature type="transmembrane region" description="Helical" evidence="9">
    <location>
        <begin position="390"/>
        <end position="411"/>
    </location>
</feature>
<feature type="transmembrane region" description="Helical" evidence="9">
    <location>
        <begin position="12"/>
        <end position="31"/>
    </location>
</feature>
<dbReference type="GO" id="GO:0005304">
    <property type="term" value="F:L-valine transmembrane transporter activity"/>
    <property type="evidence" value="ECO:0007669"/>
    <property type="project" value="TreeGrafter"/>
</dbReference>
<dbReference type="GO" id="GO:0015820">
    <property type="term" value="P:L-leucine transport"/>
    <property type="evidence" value="ECO:0007669"/>
    <property type="project" value="TreeGrafter"/>
</dbReference>
<dbReference type="PANTHER" id="PTHR30588">
    <property type="entry name" value="BRANCHED-CHAIN AMINO ACID TRANSPORT SYSTEM 2 CARRIER PROTEIN"/>
    <property type="match status" value="1"/>
</dbReference>
<feature type="transmembrane region" description="Helical" evidence="9">
    <location>
        <begin position="333"/>
        <end position="354"/>
    </location>
</feature>
<evidence type="ECO:0000256" key="5">
    <source>
        <dbReference type="ARBA" id="ARBA00022692"/>
    </source>
</evidence>
<dbReference type="GO" id="GO:0005886">
    <property type="term" value="C:plasma membrane"/>
    <property type="evidence" value="ECO:0007669"/>
    <property type="project" value="UniProtKB-SubCell"/>
</dbReference>
<dbReference type="RefSeq" id="WP_090776274.1">
    <property type="nucleotide sequence ID" value="NZ_FMYM01000009.1"/>
</dbReference>
<name>A0A1G6M830_9BACI</name>
<keyword evidence="8 9" id="KW-0472">Membrane</keyword>
<proteinExistence type="inferred from homology"/>
<feature type="transmembrane region" description="Helical" evidence="9">
    <location>
        <begin position="360"/>
        <end position="381"/>
    </location>
</feature>
<feature type="transmembrane region" description="Helical" evidence="9">
    <location>
        <begin position="431"/>
        <end position="450"/>
    </location>
</feature>
<comment type="function">
    <text evidence="9">Component of the transport system for branched-chain amino acids.</text>
</comment>
<keyword evidence="11" id="KW-1185">Reference proteome</keyword>
<evidence type="ECO:0000256" key="3">
    <source>
        <dbReference type="ARBA" id="ARBA00022448"/>
    </source>
</evidence>
<protein>
    <recommendedName>
        <fullName evidence="9">Branched-chain amino acid transport system carrier protein</fullName>
    </recommendedName>
</protein>
<evidence type="ECO:0000256" key="7">
    <source>
        <dbReference type="ARBA" id="ARBA00022989"/>
    </source>
</evidence>
<comment type="subcellular location">
    <subcellularLocation>
        <location evidence="1 9">Cell membrane</location>
        <topology evidence="1 9">Multi-pass membrane protein</topology>
    </subcellularLocation>
</comment>
<feature type="transmembrane region" description="Helical" evidence="9">
    <location>
        <begin position="43"/>
        <end position="68"/>
    </location>
</feature>
<dbReference type="GO" id="GO:0015190">
    <property type="term" value="F:L-leucine transmembrane transporter activity"/>
    <property type="evidence" value="ECO:0007669"/>
    <property type="project" value="TreeGrafter"/>
</dbReference>
<reference evidence="11" key="1">
    <citation type="submission" date="2016-09" db="EMBL/GenBank/DDBJ databases">
        <authorList>
            <person name="Varghese N."/>
            <person name="Submissions S."/>
        </authorList>
    </citation>
    <scope>NUCLEOTIDE SEQUENCE [LARGE SCALE GENOMIC DNA]</scope>
    <source>
        <strain evidence="11">25nlg</strain>
    </source>
</reference>
<dbReference type="PANTHER" id="PTHR30588:SF0">
    <property type="entry name" value="BRANCHED-CHAIN AMINO ACID PERMEASE BRNQ"/>
    <property type="match status" value="1"/>
</dbReference>
<keyword evidence="7 9" id="KW-1133">Transmembrane helix</keyword>
<dbReference type="EMBL" id="FMYM01000009">
    <property type="protein sequence ID" value="SDC51136.1"/>
    <property type="molecule type" value="Genomic_DNA"/>
</dbReference>
<dbReference type="AlphaFoldDB" id="A0A1G6M830"/>
<feature type="transmembrane region" description="Helical" evidence="9">
    <location>
        <begin position="250"/>
        <end position="270"/>
    </location>
</feature>
<evidence type="ECO:0000256" key="8">
    <source>
        <dbReference type="ARBA" id="ARBA00023136"/>
    </source>
</evidence>
<dbReference type="Proteomes" id="UP000242662">
    <property type="component" value="Unassembled WGS sequence"/>
</dbReference>
<feature type="transmembrane region" description="Helical" evidence="9">
    <location>
        <begin position="169"/>
        <end position="192"/>
    </location>
</feature>
<feature type="transmembrane region" description="Helical" evidence="9">
    <location>
        <begin position="80"/>
        <end position="101"/>
    </location>
</feature>
<comment type="similarity">
    <text evidence="2 9">Belongs to the branched chain amino acid transporter family.</text>
</comment>
<feature type="transmembrane region" description="Helical" evidence="9">
    <location>
        <begin position="139"/>
        <end position="157"/>
    </location>
</feature>
<sequence>MNTGTKISNKETIFIGLMLFSLFFGAGNLIFPPVLGQDAGMNAWSAIVGFLISGVSLPILGVLAITYLGSDDAEGLSKRVGIRFSIAFTSLTFLTIGPFFAMPRTGNVAYEIGVVPFLEQFGVNQSSPAFLEAFGIQSWPLFLFTIIYFTIVYVLALRPGKFVDRIGKILTPLLFTVIGILLVSVMTGPLGTFQAPKDAYASYPLFKGFTEGYLTMDTIASFVFGIIIVKAIKDRGVSNPLHVRKVAWKAGLVAAIPLALIYAGLGYLGAVSTSAVGDFESNGASLLVAVAREYFGLTGNVILGLTILFACIPTAAGLASACSMYFRKYFPGISYKVFVFVFVLFSAIIANVGLDQLIRFSIPVLQFIYPIIIVLIFLAFFDKLIGKRRAIYQFTVLFTAIVSFNAGLMAFNKDWDVLGKMMTLPLMDQGLAWLLPAAVGLVLGVTISFFKKS</sequence>
<keyword evidence="3 9" id="KW-0813">Transport</keyword>
<evidence type="ECO:0000256" key="1">
    <source>
        <dbReference type="ARBA" id="ARBA00004651"/>
    </source>
</evidence>